<evidence type="ECO:0000256" key="1">
    <source>
        <dbReference type="SAM" id="MobiDB-lite"/>
    </source>
</evidence>
<dbReference type="OrthoDB" id="326454at2157"/>
<dbReference type="KEGG" id="hpel:HZS54_16915"/>
<gene>
    <name evidence="2" type="ORF">HZS54_16915</name>
</gene>
<evidence type="ECO:0000313" key="2">
    <source>
        <dbReference type="EMBL" id="QLH83206.1"/>
    </source>
</evidence>
<dbReference type="AlphaFoldDB" id="A0A7D5P858"/>
<organism evidence="2 3">
    <name type="scientific">Halosimplex pelagicum</name>
    <dbReference type="NCBI Taxonomy" id="869886"/>
    <lineage>
        <taxon>Archaea</taxon>
        <taxon>Methanobacteriati</taxon>
        <taxon>Methanobacteriota</taxon>
        <taxon>Stenosarchaea group</taxon>
        <taxon>Halobacteria</taxon>
        <taxon>Halobacteriales</taxon>
        <taxon>Haloarculaceae</taxon>
        <taxon>Halosimplex</taxon>
    </lineage>
</organism>
<reference evidence="2 3" key="1">
    <citation type="submission" date="2020-07" db="EMBL/GenBank/DDBJ databases">
        <title>Halosimplex litoreum sp. nov. and Halosimplex rubrum sp. nov., isolated from different salt environments.</title>
        <authorList>
            <person name="Cui H."/>
        </authorList>
    </citation>
    <scope>NUCLEOTIDE SEQUENCE [LARGE SCALE GENOMIC DNA]</scope>
    <source>
        <strain evidence="2 3">R2</strain>
    </source>
</reference>
<feature type="region of interest" description="Disordered" evidence="1">
    <location>
        <begin position="1"/>
        <end position="20"/>
    </location>
</feature>
<dbReference type="RefSeq" id="WP_179918256.1">
    <property type="nucleotide sequence ID" value="NZ_CP058909.1"/>
</dbReference>
<accession>A0A7D5P858</accession>
<dbReference type="Proteomes" id="UP000509346">
    <property type="component" value="Chromosome"/>
</dbReference>
<protein>
    <submittedName>
        <fullName evidence="2">Uncharacterized protein</fullName>
    </submittedName>
</protein>
<feature type="region of interest" description="Disordered" evidence="1">
    <location>
        <begin position="91"/>
        <end position="148"/>
    </location>
</feature>
<evidence type="ECO:0000313" key="3">
    <source>
        <dbReference type="Proteomes" id="UP000509346"/>
    </source>
</evidence>
<dbReference type="EMBL" id="CP058909">
    <property type="protein sequence ID" value="QLH83206.1"/>
    <property type="molecule type" value="Genomic_DNA"/>
</dbReference>
<dbReference type="GeneID" id="56084306"/>
<name>A0A7D5P858_9EURY</name>
<keyword evidence="3" id="KW-1185">Reference proteome</keyword>
<proteinExistence type="predicted"/>
<sequence>MPSTNQAGGRDLPELPGIEEDIGHNPARFLDWELVGHADRKRMLKARIRGIDKIAVCRAYSGAEHHPDVGPMDGPREGVLRLLEQREEFLRERGERPERLSYGPRRPPEYYATESDDEVDEEPRTAAAKLSRMRSDRVATDGGEPADE</sequence>